<sequence length="76" mass="8599">MTKSEMHTATLAIGQWLERHNLKGCKLVLEFEDDARAHHAQLAFDMELTKAVLPSDLSTDQKLNGIPLQFRGAPRR</sequence>
<dbReference type="RefSeq" id="WP_171220592.1">
    <property type="nucleotide sequence ID" value="NZ_JABEPP010000007.1"/>
</dbReference>
<name>A0A849I6I7_9HYPH</name>
<organism evidence="1 2">
    <name type="scientific">Enterovirga aerilata</name>
    <dbReference type="NCBI Taxonomy" id="2730920"/>
    <lineage>
        <taxon>Bacteria</taxon>
        <taxon>Pseudomonadati</taxon>
        <taxon>Pseudomonadota</taxon>
        <taxon>Alphaproteobacteria</taxon>
        <taxon>Hyphomicrobiales</taxon>
        <taxon>Methylobacteriaceae</taxon>
        <taxon>Enterovirga</taxon>
    </lineage>
</organism>
<keyword evidence="2" id="KW-1185">Reference proteome</keyword>
<protein>
    <submittedName>
        <fullName evidence="1">Uncharacterized protein</fullName>
    </submittedName>
</protein>
<dbReference type="Proteomes" id="UP000564885">
    <property type="component" value="Unassembled WGS sequence"/>
</dbReference>
<reference evidence="1 2" key="1">
    <citation type="submission" date="2020-04" db="EMBL/GenBank/DDBJ databases">
        <title>Enterovirga sp. isolate from soil.</title>
        <authorList>
            <person name="Chea S."/>
            <person name="Kim D.-U."/>
        </authorList>
    </citation>
    <scope>NUCLEOTIDE SEQUENCE [LARGE SCALE GENOMIC DNA]</scope>
    <source>
        <strain evidence="1 2">DB1703</strain>
    </source>
</reference>
<accession>A0A849I6I7</accession>
<dbReference type="EMBL" id="JABEPP010000007">
    <property type="protein sequence ID" value="NNM75092.1"/>
    <property type="molecule type" value="Genomic_DNA"/>
</dbReference>
<evidence type="ECO:0000313" key="1">
    <source>
        <dbReference type="EMBL" id="NNM75092.1"/>
    </source>
</evidence>
<proteinExistence type="predicted"/>
<gene>
    <name evidence="1" type="ORF">HJG44_22280</name>
</gene>
<comment type="caution">
    <text evidence="1">The sequence shown here is derived from an EMBL/GenBank/DDBJ whole genome shotgun (WGS) entry which is preliminary data.</text>
</comment>
<dbReference type="AlphaFoldDB" id="A0A849I6I7"/>
<evidence type="ECO:0000313" key="2">
    <source>
        <dbReference type="Proteomes" id="UP000564885"/>
    </source>
</evidence>